<reference evidence="10 11" key="1">
    <citation type="submission" date="2019-04" db="EMBL/GenBank/DDBJ databases">
        <title>Chromosome genome assembly for Takifugu flavidus.</title>
        <authorList>
            <person name="Xiao S."/>
        </authorList>
    </citation>
    <scope>NUCLEOTIDE SEQUENCE [LARGE SCALE GENOMIC DNA]</scope>
    <source>
        <strain evidence="10">HTHZ2018</strain>
        <tissue evidence="10">Muscle</tissue>
    </source>
</reference>
<evidence type="ECO:0000256" key="3">
    <source>
        <dbReference type="ARBA" id="ARBA00007960"/>
    </source>
</evidence>
<keyword evidence="11" id="KW-1185">Reference proteome</keyword>
<evidence type="ECO:0000259" key="8">
    <source>
        <dbReference type="Pfam" id="PF18581"/>
    </source>
</evidence>
<sequence length="850" mass="95080">MSHVNFIPTEHTQSESSRSSARDILPIAILILVLVLVLVPVQIGGHEDTRNVTSPAQVESVRVPVQSLIFPLCTSRTTVRLRICERVNCGQLCTRSSHARTGDVMLEVKMEDCLNRDDPAGLVSVLQHEGLTSSTLNRLNQLVTRDLREPGFSRVLTVMKTLDLLSEDRAHLQTLVSQGLTAKVLLWSEALHHVIVCDRDAENLLSLTDAFLDFFMLLAQSSLPVSQLSVVLLHLAQLALEPDLPFSMRLEAIRTFNSIMEGLTREQRRLIQNNHNMADVMCQMAAALQTVGDYELQVSLSEALCRLTPRKQRDHRARRWFSSGDISAAFCDITDKDFEVDCRRFLNFVNSFHGDRRRVYTFPCLAAFLGSTQLFPPKDDKLEKFWIDFNLSSECVSFFVDDPQGFLWGSIHLLREAVDHYSFQLKHDGCIGLEAILRVHLNKPITHHNCSGQTVALTFDSEHHEQLQEAARRVYKEVRCFTDVEQTDGTVRVPNVSCRVYSRKKPKKESHLKSESVGAGVPLVDTGVLPLSSPSSGDEDNSVVKNVNRSRAELQFDQLRTSTPTYESGADRKGSPTEVAWCPVGEGLNVSPEKTQMFGGRSTAVRKEIFASSRKRAAADSGYLSDTPAAEPAHKSAGHQLQEEEEEEEEEDESKVPALASEAELKADLSRGVMTAFKTFKMQLEEHFTGCWRDVEAEVLRSLKDCQQQVSALLAAVHQQRLSLLQTFENNITFQLKHLQEASASLSSIDAEILVLSSFRSETQRLGLFCEDQQQRSVGPVPGLRVSFGLVPDLFWICHPQAEISSQQRLDVTPSTEAVRRDQPDREGPAGPGRTKVVSTNIGFFHLNQK</sequence>
<evidence type="ECO:0000313" key="11">
    <source>
        <dbReference type="Proteomes" id="UP000324091"/>
    </source>
</evidence>
<keyword evidence="7" id="KW-0812">Transmembrane</keyword>
<dbReference type="PANTHER" id="PTHR15607:SF18">
    <property type="entry name" value="SYNAPTONEMAL COMPLEX PROTEIN 2-LIKE ISOFORM X1"/>
    <property type="match status" value="1"/>
</dbReference>
<feature type="compositionally biased region" description="Acidic residues" evidence="6">
    <location>
        <begin position="643"/>
        <end position="653"/>
    </location>
</feature>
<dbReference type="InterPro" id="IPR041322">
    <property type="entry name" value="SYCP2_ARLD"/>
</dbReference>
<dbReference type="Pfam" id="PF18581">
    <property type="entry name" value="SYCP2_ARLD"/>
    <property type="match status" value="1"/>
</dbReference>
<keyword evidence="4" id="KW-0158">Chromosome</keyword>
<feature type="region of interest" description="Disordered" evidence="6">
    <location>
        <begin position="807"/>
        <end position="835"/>
    </location>
</feature>
<evidence type="ECO:0000256" key="4">
    <source>
        <dbReference type="ARBA" id="ARBA00022454"/>
    </source>
</evidence>
<protein>
    <submittedName>
        <fullName evidence="10">Synaptonemal complex protein 2-like</fullName>
    </submittedName>
</protein>
<dbReference type="Proteomes" id="UP000324091">
    <property type="component" value="Chromosome 17"/>
</dbReference>
<evidence type="ECO:0000256" key="7">
    <source>
        <dbReference type="SAM" id="Phobius"/>
    </source>
</evidence>
<organism evidence="10 11">
    <name type="scientific">Takifugu flavidus</name>
    <name type="common">sansaifugu</name>
    <dbReference type="NCBI Taxonomy" id="433684"/>
    <lineage>
        <taxon>Eukaryota</taxon>
        <taxon>Metazoa</taxon>
        <taxon>Chordata</taxon>
        <taxon>Craniata</taxon>
        <taxon>Vertebrata</taxon>
        <taxon>Euteleostomi</taxon>
        <taxon>Actinopterygii</taxon>
        <taxon>Neopterygii</taxon>
        <taxon>Teleostei</taxon>
        <taxon>Neoteleostei</taxon>
        <taxon>Acanthomorphata</taxon>
        <taxon>Eupercaria</taxon>
        <taxon>Tetraodontiformes</taxon>
        <taxon>Tetradontoidea</taxon>
        <taxon>Tetraodontidae</taxon>
        <taxon>Takifugu</taxon>
    </lineage>
</organism>
<dbReference type="EMBL" id="RHFK02000009">
    <property type="protein sequence ID" value="TWW70578.1"/>
    <property type="molecule type" value="Genomic_DNA"/>
</dbReference>
<feature type="region of interest" description="Disordered" evidence="6">
    <location>
        <begin position="554"/>
        <end position="578"/>
    </location>
</feature>
<evidence type="ECO:0000256" key="6">
    <source>
        <dbReference type="SAM" id="MobiDB-lite"/>
    </source>
</evidence>
<dbReference type="GO" id="GO:0005634">
    <property type="term" value="C:nucleus"/>
    <property type="evidence" value="ECO:0007669"/>
    <property type="project" value="UniProtKB-SubCell"/>
</dbReference>
<dbReference type="Pfam" id="PF18584">
    <property type="entry name" value="SYCP2_SLD"/>
    <property type="match status" value="1"/>
</dbReference>
<dbReference type="AlphaFoldDB" id="A0A5C6NUT9"/>
<evidence type="ECO:0000259" key="9">
    <source>
        <dbReference type="Pfam" id="PF18584"/>
    </source>
</evidence>
<dbReference type="InterPro" id="IPR024835">
    <property type="entry name" value="SYCP2-like"/>
</dbReference>
<feature type="compositionally biased region" description="Basic and acidic residues" evidence="6">
    <location>
        <begin position="818"/>
        <end position="828"/>
    </location>
</feature>
<evidence type="ECO:0000313" key="10">
    <source>
        <dbReference type="EMBL" id="TWW70578.1"/>
    </source>
</evidence>
<evidence type="ECO:0000256" key="5">
    <source>
        <dbReference type="ARBA" id="ARBA00023242"/>
    </source>
</evidence>
<name>A0A5C6NUT9_9TELE</name>
<feature type="domain" description="Synaptonemal complex protein 2 Spt16M-like" evidence="9">
    <location>
        <begin position="359"/>
        <end position="476"/>
    </location>
</feature>
<comment type="caution">
    <text evidence="10">The sequence shown here is derived from an EMBL/GenBank/DDBJ whole genome shotgun (WGS) entry which is preliminary data.</text>
</comment>
<dbReference type="PANTHER" id="PTHR15607">
    <property type="entry name" value="SYNAPTONEMAL COMPLEX PROTEIN-RELATED"/>
    <property type="match status" value="1"/>
</dbReference>
<feature type="region of interest" description="Disordered" evidence="6">
    <location>
        <begin position="617"/>
        <end position="658"/>
    </location>
</feature>
<dbReference type="GO" id="GO:0005694">
    <property type="term" value="C:chromosome"/>
    <property type="evidence" value="ECO:0007669"/>
    <property type="project" value="UniProtKB-SubCell"/>
</dbReference>
<comment type="subcellular location">
    <subcellularLocation>
        <location evidence="2">Chromosome</location>
    </subcellularLocation>
    <subcellularLocation>
        <location evidence="1">Nucleus</location>
    </subcellularLocation>
</comment>
<evidence type="ECO:0000256" key="2">
    <source>
        <dbReference type="ARBA" id="ARBA00004286"/>
    </source>
</evidence>
<keyword evidence="7" id="KW-0472">Membrane</keyword>
<keyword evidence="7" id="KW-1133">Transmembrane helix</keyword>
<gene>
    <name evidence="10" type="ORF">D4764_17G0000610</name>
</gene>
<comment type="similarity">
    <text evidence="3">Belongs to the SYCP2 family.</text>
</comment>
<feature type="compositionally biased region" description="Polar residues" evidence="6">
    <location>
        <begin position="807"/>
        <end position="816"/>
    </location>
</feature>
<dbReference type="InterPro" id="IPR040560">
    <property type="entry name" value="SYCP2_SLD"/>
</dbReference>
<keyword evidence="5" id="KW-0539">Nucleus</keyword>
<feature type="transmembrane region" description="Helical" evidence="7">
    <location>
        <begin position="24"/>
        <end position="43"/>
    </location>
</feature>
<proteinExistence type="inferred from homology"/>
<accession>A0A5C6NUT9</accession>
<evidence type="ECO:0000256" key="1">
    <source>
        <dbReference type="ARBA" id="ARBA00004123"/>
    </source>
</evidence>
<feature type="domain" description="Synaptonemal complex protein 2 armadillo-repeat-like" evidence="8">
    <location>
        <begin position="132"/>
        <end position="267"/>
    </location>
</feature>